<dbReference type="EMBL" id="LR031876">
    <property type="protein sequence ID" value="VDD36220.1"/>
    <property type="molecule type" value="Genomic_DNA"/>
</dbReference>
<accession>A0A3P6E8T9</accession>
<organism evidence="1">
    <name type="scientific">Brassica oleracea</name>
    <name type="common">Wild cabbage</name>
    <dbReference type="NCBI Taxonomy" id="3712"/>
    <lineage>
        <taxon>Eukaryota</taxon>
        <taxon>Viridiplantae</taxon>
        <taxon>Streptophyta</taxon>
        <taxon>Embryophyta</taxon>
        <taxon>Tracheophyta</taxon>
        <taxon>Spermatophyta</taxon>
        <taxon>Magnoliopsida</taxon>
        <taxon>eudicotyledons</taxon>
        <taxon>Gunneridae</taxon>
        <taxon>Pentapetalae</taxon>
        <taxon>rosids</taxon>
        <taxon>malvids</taxon>
        <taxon>Brassicales</taxon>
        <taxon>Brassicaceae</taxon>
        <taxon>Brassiceae</taxon>
        <taxon>Brassica</taxon>
    </lineage>
</organism>
<dbReference type="AlphaFoldDB" id="A0A3P6E8T9"/>
<name>A0A3P6E8T9_BRAOL</name>
<sequence length="41" mass="4865">MSPFHNRSERFGKLREVFQTTSKKSSDGFFFHIKWSLSLSL</sequence>
<proteinExistence type="predicted"/>
<reference evidence="1" key="1">
    <citation type="submission" date="2018-11" db="EMBL/GenBank/DDBJ databases">
        <authorList>
            <consortium name="Genoscope - CEA"/>
            <person name="William W."/>
        </authorList>
    </citation>
    <scope>NUCLEOTIDE SEQUENCE</scope>
</reference>
<evidence type="ECO:0000313" key="1">
    <source>
        <dbReference type="EMBL" id="VDD36220.1"/>
    </source>
</evidence>
<protein>
    <submittedName>
        <fullName evidence="1">Uncharacterized protein</fullName>
    </submittedName>
</protein>
<gene>
    <name evidence="1" type="ORF">BOLC7T41780H</name>
</gene>